<name>A0A4V3XFA3_9AGAM</name>
<sequence>MIEFSPHERLLVPEMDENDDYDVYLFWPSLRLRESAYAGNEHGIYGPVVPSFGYDDYDVDLEYLPSSPLSFSLPGSHDFRFPNAAQCQPGTDINPTPTTGYSKLVKMGLLFSHVTHRLNHILNRMRRKLQKVN</sequence>
<evidence type="ECO:0000313" key="2">
    <source>
        <dbReference type="Proteomes" id="UP000310158"/>
    </source>
</evidence>
<evidence type="ECO:0000313" key="1">
    <source>
        <dbReference type="EMBL" id="THH16673.1"/>
    </source>
</evidence>
<accession>A0A4V3XFA3</accession>
<dbReference type="Proteomes" id="UP000310158">
    <property type="component" value="Unassembled WGS sequence"/>
</dbReference>
<dbReference type="EMBL" id="SGPL01000147">
    <property type="protein sequence ID" value="THH16673.1"/>
    <property type="molecule type" value="Genomic_DNA"/>
</dbReference>
<keyword evidence="2" id="KW-1185">Reference proteome</keyword>
<organism evidence="1 2">
    <name type="scientific">Bondarzewia mesenterica</name>
    <dbReference type="NCBI Taxonomy" id="1095465"/>
    <lineage>
        <taxon>Eukaryota</taxon>
        <taxon>Fungi</taxon>
        <taxon>Dikarya</taxon>
        <taxon>Basidiomycota</taxon>
        <taxon>Agaricomycotina</taxon>
        <taxon>Agaricomycetes</taxon>
        <taxon>Russulales</taxon>
        <taxon>Bondarzewiaceae</taxon>
        <taxon>Bondarzewia</taxon>
    </lineage>
</organism>
<gene>
    <name evidence="1" type="ORF">EW146_g4020</name>
</gene>
<reference evidence="1 2" key="1">
    <citation type="submission" date="2019-02" db="EMBL/GenBank/DDBJ databases">
        <title>Genome sequencing of the rare red list fungi Bondarzewia mesenterica.</title>
        <authorList>
            <person name="Buettner E."/>
            <person name="Kellner H."/>
        </authorList>
    </citation>
    <scope>NUCLEOTIDE SEQUENCE [LARGE SCALE GENOMIC DNA]</scope>
    <source>
        <strain evidence="1 2">DSM 108281</strain>
    </source>
</reference>
<comment type="caution">
    <text evidence="1">The sequence shown here is derived from an EMBL/GenBank/DDBJ whole genome shotgun (WGS) entry which is preliminary data.</text>
</comment>
<dbReference type="OrthoDB" id="3265021at2759"/>
<proteinExistence type="predicted"/>
<dbReference type="AlphaFoldDB" id="A0A4V3XFA3"/>
<protein>
    <submittedName>
        <fullName evidence="1">Uncharacterized protein</fullName>
    </submittedName>
</protein>